<evidence type="ECO:0000256" key="2">
    <source>
        <dbReference type="ARBA" id="ARBA00022884"/>
    </source>
</evidence>
<feature type="compositionally biased region" description="Acidic residues" evidence="5">
    <location>
        <begin position="338"/>
        <end position="350"/>
    </location>
</feature>
<dbReference type="RefSeq" id="XP_022753482.1">
    <property type="nucleotide sequence ID" value="XM_022897747.1"/>
</dbReference>
<dbReference type="InterPro" id="IPR012677">
    <property type="entry name" value="Nucleotide-bd_a/b_plait_sf"/>
</dbReference>
<keyword evidence="2 4" id="KW-0694">RNA-binding</keyword>
<sequence>MAATTRTKIHVGGLGQSVSSDDLLKILSNVGTVERLEIVRTKGRSFAYVDVLPSSSNSLSKLFSTYNGCVWKGGKLKLEKAKEHFLTRLKREWAEAEAEAEEARHQPMPSSSDNPNNKTKAYVSQNNHIRIFFPRLLKVKSLPLSGTGKHRYSFQRVETPALPIHFCDCEEHSGQFNAVKQNENEVQQHEEINCAMNEKELSMMTSVMNKLFERGNVSDTSRAVLAKERDNFIKPVEDSLSNEEEDDDDDIIINVVSILNNRASMSENRDQDKISSEKTRLGKNQISKDGAIQSEGKVRKRNTLHPKKKRKPLPNKEDKHELASVSPKQRRNSQFNESEADFEENETDEDNVITNVMSMANKVMPVSGSTKHAKVLSKQFKSSETQTSEDGSTENELKEEKDLLLPKKKMKPFFAEERDGNEVVSTLPAERGNFQTQSSGSLVVQTTGQESSLKRSSNSCSWSQKSSWRALVGDRSNSAFSLSDILQNVDTTKEKQLISDGPNVNSTPDCKNEKLATSKNLDGMSGNTEIANVLAEAQGNLPNSASNNSGRGSSWLHKSSWMQLVSDKTNSFSISEILPGTTIQELSKPIREDVVHSTDGNIMEWHKTEPKLDASTALGVRKEGDFVQSIPENNHQTVEDKKDASFPAVENICNPEPNRGFGIDTRIGETCSFMRSSASLKEWVKTKNALSRKKKR</sequence>
<dbReference type="CDD" id="cd12226">
    <property type="entry name" value="RRM_NOL8"/>
    <property type="match status" value="1"/>
</dbReference>
<dbReference type="KEGG" id="dzi:111301789"/>
<dbReference type="OrthoDB" id="21643at2759"/>
<dbReference type="SMART" id="SM00360">
    <property type="entry name" value="RRM"/>
    <property type="match status" value="1"/>
</dbReference>
<accession>A0A6P5ZLS6</accession>
<dbReference type="InterPro" id="IPR035979">
    <property type="entry name" value="RBD_domain_sf"/>
</dbReference>
<evidence type="ECO:0000313" key="8">
    <source>
        <dbReference type="RefSeq" id="XP_022753482.1"/>
    </source>
</evidence>
<dbReference type="PANTHER" id="PTHR23099">
    <property type="entry name" value="TRANSCRIPTIONAL REGULATOR"/>
    <property type="match status" value="1"/>
</dbReference>
<evidence type="ECO:0000256" key="1">
    <source>
        <dbReference type="ARBA" id="ARBA00004604"/>
    </source>
</evidence>
<gene>
    <name evidence="8" type="primary">LOC111301789</name>
</gene>
<dbReference type="Gene3D" id="3.30.70.330">
    <property type="match status" value="1"/>
</dbReference>
<organism evidence="7 8">
    <name type="scientific">Durio zibethinus</name>
    <name type="common">Durian</name>
    <dbReference type="NCBI Taxonomy" id="66656"/>
    <lineage>
        <taxon>Eukaryota</taxon>
        <taxon>Viridiplantae</taxon>
        <taxon>Streptophyta</taxon>
        <taxon>Embryophyta</taxon>
        <taxon>Tracheophyta</taxon>
        <taxon>Spermatophyta</taxon>
        <taxon>Magnoliopsida</taxon>
        <taxon>eudicotyledons</taxon>
        <taxon>Gunneridae</taxon>
        <taxon>Pentapetalae</taxon>
        <taxon>rosids</taxon>
        <taxon>malvids</taxon>
        <taxon>Malvales</taxon>
        <taxon>Malvaceae</taxon>
        <taxon>Helicteroideae</taxon>
        <taxon>Durio</taxon>
    </lineage>
</organism>
<feature type="compositionally biased region" description="Basic and acidic residues" evidence="5">
    <location>
        <begin position="395"/>
        <end position="404"/>
    </location>
</feature>
<proteinExistence type="predicted"/>
<keyword evidence="3" id="KW-0539">Nucleus</keyword>
<feature type="compositionally biased region" description="Basic residues" evidence="5">
    <location>
        <begin position="298"/>
        <end position="313"/>
    </location>
</feature>
<evidence type="ECO:0000313" key="7">
    <source>
        <dbReference type="Proteomes" id="UP000515121"/>
    </source>
</evidence>
<evidence type="ECO:0000256" key="4">
    <source>
        <dbReference type="PROSITE-ProRule" id="PRU00176"/>
    </source>
</evidence>
<feature type="region of interest" description="Disordered" evidence="5">
    <location>
        <begin position="264"/>
        <end position="350"/>
    </location>
</feature>
<dbReference type="GO" id="GO:0003723">
    <property type="term" value="F:RNA binding"/>
    <property type="evidence" value="ECO:0007669"/>
    <property type="project" value="UniProtKB-UniRule"/>
</dbReference>
<protein>
    <submittedName>
        <fullName evidence="8">Nucleolar protein 8 isoform X1</fullName>
    </submittedName>
</protein>
<dbReference type="PROSITE" id="PS50102">
    <property type="entry name" value="RRM"/>
    <property type="match status" value="1"/>
</dbReference>
<dbReference type="Proteomes" id="UP000515121">
    <property type="component" value="Unplaced"/>
</dbReference>
<dbReference type="GeneID" id="111301789"/>
<feature type="compositionally biased region" description="Polar residues" evidence="5">
    <location>
        <begin position="379"/>
        <end position="390"/>
    </location>
</feature>
<dbReference type="InterPro" id="IPR000504">
    <property type="entry name" value="RRM_dom"/>
</dbReference>
<dbReference type="PANTHER" id="PTHR23099:SF0">
    <property type="entry name" value="GERM CELL NUCLEAR ACIDIC PROTEIN"/>
    <property type="match status" value="1"/>
</dbReference>
<evidence type="ECO:0000256" key="5">
    <source>
        <dbReference type="SAM" id="MobiDB-lite"/>
    </source>
</evidence>
<name>A0A6P5ZLS6_DURZI</name>
<feature type="domain" description="RRM" evidence="6">
    <location>
        <begin position="7"/>
        <end position="83"/>
    </location>
</feature>
<feature type="compositionally biased region" description="Basic and acidic residues" evidence="5">
    <location>
        <begin position="267"/>
        <end position="280"/>
    </location>
</feature>
<keyword evidence="7" id="KW-1185">Reference proteome</keyword>
<feature type="region of interest" description="Disordered" evidence="5">
    <location>
        <begin position="97"/>
        <end position="116"/>
    </location>
</feature>
<dbReference type="AlphaFoldDB" id="A0A6P5ZLS6"/>
<feature type="region of interest" description="Disordered" evidence="5">
    <location>
        <begin position="374"/>
        <end position="404"/>
    </location>
</feature>
<dbReference type="InterPro" id="IPR034138">
    <property type="entry name" value="NOP8_RRM"/>
</dbReference>
<comment type="subcellular location">
    <subcellularLocation>
        <location evidence="1">Nucleus</location>
        <location evidence="1">Nucleolus</location>
    </subcellularLocation>
</comment>
<dbReference type="GO" id="GO:0005730">
    <property type="term" value="C:nucleolus"/>
    <property type="evidence" value="ECO:0007669"/>
    <property type="project" value="UniProtKB-SubCell"/>
</dbReference>
<dbReference type="SUPFAM" id="SSF54928">
    <property type="entry name" value="RNA-binding domain, RBD"/>
    <property type="match status" value="1"/>
</dbReference>
<evidence type="ECO:0000256" key="3">
    <source>
        <dbReference type="ARBA" id="ARBA00023242"/>
    </source>
</evidence>
<evidence type="ECO:0000259" key="6">
    <source>
        <dbReference type="PROSITE" id="PS50102"/>
    </source>
</evidence>
<reference evidence="8" key="1">
    <citation type="submission" date="2025-08" db="UniProtKB">
        <authorList>
            <consortium name="RefSeq"/>
        </authorList>
    </citation>
    <scope>IDENTIFICATION</scope>
    <source>
        <tissue evidence="8">Fruit stalk</tissue>
    </source>
</reference>